<reference evidence="2" key="1">
    <citation type="submission" date="2017-12" db="EMBL/GenBank/DDBJ databases">
        <authorList>
            <person name="Christensen H."/>
        </authorList>
    </citation>
    <scope>NUCLEOTIDE SEQUENCE [LARGE SCALE GENOMIC DNA]</scope>
    <source>
        <strain evidence="2">268A</strain>
    </source>
</reference>
<evidence type="ECO:0000313" key="1">
    <source>
        <dbReference type="EMBL" id="PLA75891.1"/>
    </source>
</evidence>
<comment type="caution">
    <text evidence="1">The sequence shown here is derived from an EMBL/GenBank/DDBJ whole genome shotgun (WGS) entry which is preliminary data.</text>
</comment>
<organism evidence="1 2">
    <name type="scientific">Ligilactobacillus agilis</name>
    <dbReference type="NCBI Taxonomy" id="1601"/>
    <lineage>
        <taxon>Bacteria</taxon>
        <taxon>Bacillati</taxon>
        <taxon>Bacillota</taxon>
        <taxon>Bacilli</taxon>
        <taxon>Lactobacillales</taxon>
        <taxon>Lactobacillaceae</taxon>
        <taxon>Ligilactobacillus</taxon>
    </lineage>
</organism>
<accession>A0A2I2A952</accession>
<gene>
    <name evidence="1" type="ORF">CYR79_08995</name>
</gene>
<dbReference type="AlphaFoldDB" id="A0A2I2A952"/>
<sequence>MTESNTRSTSLSVKKLPSYPEYLEGFTEALNQPFIPSEQSTNEIFYIRTGTQVSNIMILSAAIIEKSSDFDIIDDKLYLIKQENNRGKHIVIEPFSFIHLSELSLIGYEQVQESIGINLTNFLAKYLVDTLELSERYFQHLQVALTEDSTGVFAYVQNLEPIPRRYSKLLVKLIAKKIAFPDWNYKRNMQAVNEEMVPTKDGQFFRFKMPIQLSVKI</sequence>
<dbReference type="Proteomes" id="UP000234579">
    <property type="component" value="Unassembled WGS sequence"/>
</dbReference>
<evidence type="ECO:0000313" key="2">
    <source>
        <dbReference type="Proteomes" id="UP000234579"/>
    </source>
</evidence>
<name>A0A2I2A952_9LACO</name>
<protein>
    <submittedName>
        <fullName evidence="1">Uncharacterized protein</fullName>
    </submittedName>
</protein>
<dbReference type="EMBL" id="PKGI01000045">
    <property type="protein sequence ID" value="PLA75891.1"/>
    <property type="molecule type" value="Genomic_DNA"/>
</dbReference>
<proteinExistence type="predicted"/>
<dbReference type="RefSeq" id="WP_101812245.1">
    <property type="nucleotide sequence ID" value="NZ_PKGI01000045.1"/>
</dbReference>